<evidence type="ECO:0000313" key="3">
    <source>
        <dbReference type="Proteomes" id="UP000199207"/>
    </source>
</evidence>
<reference evidence="2 3" key="1">
    <citation type="submission" date="2016-10" db="EMBL/GenBank/DDBJ databases">
        <authorList>
            <person name="de Groot N.N."/>
        </authorList>
    </citation>
    <scope>NUCLEOTIDE SEQUENCE [LARGE SCALE GENOMIC DNA]</scope>
    <source>
        <strain evidence="2 3">CGMCC 4.5739</strain>
    </source>
</reference>
<dbReference type="AlphaFoldDB" id="A0A1I1GV96"/>
<evidence type="ECO:0000313" key="2">
    <source>
        <dbReference type="EMBL" id="SFC13103.1"/>
    </source>
</evidence>
<sequence>MKPAVEGPWRKSSFSGNDNAQCLEVRDGVPGVVPVRDGKVPGAGGLTVRADAWRAFVGMVRRPA</sequence>
<proteinExistence type="predicted"/>
<keyword evidence="3" id="KW-1185">Reference proteome</keyword>
<organism evidence="2 3">
    <name type="scientific">Streptomyces aidingensis</name>
    <dbReference type="NCBI Taxonomy" id="910347"/>
    <lineage>
        <taxon>Bacteria</taxon>
        <taxon>Bacillati</taxon>
        <taxon>Actinomycetota</taxon>
        <taxon>Actinomycetes</taxon>
        <taxon>Kitasatosporales</taxon>
        <taxon>Streptomycetaceae</taxon>
        <taxon>Streptomyces</taxon>
    </lineage>
</organism>
<dbReference type="EMBL" id="FOLM01000002">
    <property type="protein sequence ID" value="SFC13103.1"/>
    <property type="molecule type" value="Genomic_DNA"/>
</dbReference>
<evidence type="ECO:0000259" key="1">
    <source>
        <dbReference type="Pfam" id="PF04149"/>
    </source>
</evidence>
<dbReference type="Pfam" id="PF04149">
    <property type="entry name" value="DUF397"/>
    <property type="match status" value="1"/>
</dbReference>
<protein>
    <recommendedName>
        <fullName evidence="1">DUF397 domain-containing protein</fullName>
    </recommendedName>
</protein>
<dbReference type="InterPro" id="IPR007278">
    <property type="entry name" value="DUF397"/>
</dbReference>
<feature type="domain" description="DUF397" evidence="1">
    <location>
        <begin position="9"/>
        <end position="61"/>
    </location>
</feature>
<dbReference type="RefSeq" id="WP_093837410.1">
    <property type="nucleotide sequence ID" value="NZ_FOLM01000002.1"/>
</dbReference>
<dbReference type="Proteomes" id="UP000199207">
    <property type="component" value="Unassembled WGS sequence"/>
</dbReference>
<dbReference type="STRING" id="910347.SAMN05421773_10269"/>
<name>A0A1I1GV96_9ACTN</name>
<gene>
    <name evidence="2" type="ORF">SAMN05421773_10269</name>
</gene>
<accession>A0A1I1GV96</accession>